<dbReference type="GeneID" id="18934812"/>
<dbReference type="KEGG" id="mlr:MELLADRAFT_88263"/>
<dbReference type="RefSeq" id="XP_007411570.1">
    <property type="nucleotide sequence ID" value="XM_007411508.1"/>
</dbReference>
<evidence type="ECO:0000313" key="7">
    <source>
        <dbReference type="Proteomes" id="UP000001072"/>
    </source>
</evidence>
<evidence type="ECO:0000256" key="3">
    <source>
        <dbReference type="ARBA" id="ARBA00022777"/>
    </source>
</evidence>
<feature type="compositionally biased region" description="Polar residues" evidence="4">
    <location>
        <begin position="16"/>
        <end position="26"/>
    </location>
</feature>
<dbReference type="GO" id="GO:0005524">
    <property type="term" value="F:ATP binding"/>
    <property type="evidence" value="ECO:0007669"/>
    <property type="project" value="InterPro"/>
</dbReference>
<feature type="region of interest" description="Disordered" evidence="4">
    <location>
        <begin position="1"/>
        <end position="26"/>
    </location>
</feature>
<dbReference type="GO" id="GO:0004674">
    <property type="term" value="F:protein serine/threonine kinase activity"/>
    <property type="evidence" value="ECO:0007669"/>
    <property type="project" value="UniProtKB-KW"/>
</dbReference>
<keyword evidence="1" id="KW-0723">Serine/threonine-protein kinase</keyword>
<dbReference type="AlphaFoldDB" id="F4RR63"/>
<evidence type="ECO:0000259" key="5">
    <source>
        <dbReference type="Pfam" id="PF02816"/>
    </source>
</evidence>
<feature type="domain" description="Alpha-type protein kinase" evidence="5">
    <location>
        <begin position="214"/>
        <end position="364"/>
    </location>
</feature>
<gene>
    <name evidence="6" type="ORF">MELLADRAFT_88263</name>
</gene>
<dbReference type="VEuPathDB" id="FungiDB:MELLADRAFT_88263"/>
<dbReference type="HOGENOM" id="CLU_057162_0_0_1"/>
<dbReference type="Proteomes" id="UP000001072">
    <property type="component" value="Unassembled WGS sequence"/>
</dbReference>
<keyword evidence="7" id="KW-1185">Reference proteome</keyword>
<accession>F4RR63</accession>
<evidence type="ECO:0000256" key="1">
    <source>
        <dbReference type="ARBA" id="ARBA00022527"/>
    </source>
</evidence>
<keyword evidence="2" id="KW-0808">Transferase</keyword>
<name>F4RR63_MELLP</name>
<evidence type="ECO:0000313" key="6">
    <source>
        <dbReference type="EMBL" id="EGG05205.1"/>
    </source>
</evidence>
<protein>
    <recommendedName>
        <fullName evidence="5">Alpha-type protein kinase domain-containing protein</fullName>
    </recommendedName>
</protein>
<sequence length="374" mass="41933">MPSVSPLPASDEAAFSKTTSTQNDAATSVISTPSIVSTNIFIENPPIKSPTSVTAVHGSVETAGEESRYPDPVDQARSGQLIPTSRTMIKVRARPAVRHGPSQVIGHGTVICVSLPTRILTWRPDLPSKRAAFIYRWDTFYNKNCTKPTYVPDSCDSISESVAVYQIGSSVDLSKTQDINEWSVREMQGNGVEMPYAGIVRFHHRWSFYAKAGRETAVELVNAHAYVEAMLQLFKLSLHQLWEEQKQPEDALAMEFRDWYFRASVLHVPRVSLIQTIGQLDDDVPRWMICETAHHPTSKRYVYPSCFRDSMPASDPWKAIIFALIHYVYQKSGGVTLLAQVDCDILGSLTNIVCFNKSRRFDQSGDVQLVLFEE</sequence>
<dbReference type="InterPro" id="IPR004166">
    <property type="entry name" value="a-kinase_dom"/>
</dbReference>
<proteinExistence type="predicted"/>
<dbReference type="OrthoDB" id="301415at2759"/>
<keyword evidence="3" id="KW-0418">Kinase</keyword>
<reference evidence="7" key="1">
    <citation type="journal article" date="2011" name="Proc. Natl. Acad. Sci. U.S.A.">
        <title>Obligate biotrophy features unraveled by the genomic analysis of rust fungi.</title>
        <authorList>
            <person name="Duplessis S."/>
            <person name="Cuomo C.A."/>
            <person name="Lin Y.-C."/>
            <person name="Aerts A."/>
            <person name="Tisserant E."/>
            <person name="Veneault-Fourrey C."/>
            <person name="Joly D.L."/>
            <person name="Hacquard S."/>
            <person name="Amselem J."/>
            <person name="Cantarel B.L."/>
            <person name="Chiu R."/>
            <person name="Coutinho P.M."/>
            <person name="Feau N."/>
            <person name="Field M."/>
            <person name="Frey P."/>
            <person name="Gelhaye E."/>
            <person name="Goldberg J."/>
            <person name="Grabherr M.G."/>
            <person name="Kodira C.D."/>
            <person name="Kohler A."/>
            <person name="Kuees U."/>
            <person name="Lindquist E.A."/>
            <person name="Lucas S.M."/>
            <person name="Mago R."/>
            <person name="Mauceli E."/>
            <person name="Morin E."/>
            <person name="Murat C."/>
            <person name="Pangilinan J.L."/>
            <person name="Park R."/>
            <person name="Pearson M."/>
            <person name="Quesneville H."/>
            <person name="Rouhier N."/>
            <person name="Sakthikumar S."/>
            <person name="Salamov A.A."/>
            <person name="Schmutz J."/>
            <person name="Selles B."/>
            <person name="Shapiro H."/>
            <person name="Tanguay P."/>
            <person name="Tuskan G.A."/>
            <person name="Henrissat B."/>
            <person name="Van de Peer Y."/>
            <person name="Rouze P."/>
            <person name="Ellis J.G."/>
            <person name="Dodds P.N."/>
            <person name="Schein J.E."/>
            <person name="Zhong S."/>
            <person name="Hamelin R.C."/>
            <person name="Grigoriev I.V."/>
            <person name="Szabo L.J."/>
            <person name="Martin F."/>
        </authorList>
    </citation>
    <scope>NUCLEOTIDE SEQUENCE [LARGE SCALE GENOMIC DNA]</scope>
    <source>
        <strain evidence="7">98AG31 / pathotype 3-4-7</strain>
    </source>
</reference>
<organism evidence="7">
    <name type="scientific">Melampsora larici-populina (strain 98AG31 / pathotype 3-4-7)</name>
    <name type="common">Poplar leaf rust fungus</name>
    <dbReference type="NCBI Taxonomy" id="747676"/>
    <lineage>
        <taxon>Eukaryota</taxon>
        <taxon>Fungi</taxon>
        <taxon>Dikarya</taxon>
        <taxon>Basidiomycota</taxon>
        <taxon>Pucciniomycotina</taxon>
        <taxon>Pucciniomycetes</taxon>
        <taxon>Pucciniales</taxon>
        <taxon>Melampsoraceae</taxon>
        <taxon>Melampsora</taxon>
    </lineage>
</organism>
<evidence type="ECO:0000256" key="2">
    <source>
        <dbReference type="ARBA" id="ARBA00022679"/>
    </source>
</evidence>
<evidence type="ECO:0000256" key="4">
    <source>
        <dbReference type="SAM" id="MobiDB-lite"/>
    </source>
</evidence>
<dbReference type="EMBL" id="GL883114">
    <property type="protein sequence ID" value="EGG05205.1"/>
    <property type="molecule type" value="Genomic_DNA"/>
</dbReference>
<dbReference type="InParanoid" id="F4RR63"/>
<dbReference type="Pfam" id="PF02816">
    <property type="entry name" value="Alpha_kinase"/>
    <property type="match status" value="1"/>
</dbReference>